<evidence type="ECO:0000313" key="3">
    <source>
        <dbReference type="EMBL" id="WXA13342.1"/>
    </source>
</evidence>
<protein>
    <submittedName>
        <fullName evidence="2">Alpha/beta hydrolase</fullName>
    </submittedName>
</protein>
<dbReference type="KEGG" id="mcaa:R3L15_00360"/>
<dbReference type="SUPFAM" id="SSF53474">
    <property type="entry name" value="alpha/beta-Hydrolases"/>
    <property type="match status" value="1"/>
</dbReference>
<dbReference type="Gene3D" id="3.40.50.1820">
    <property type="entry name" value="alpha/beta hydrolase"/>
    <property type="match status" value="1"/>
</dbReference>
<dbReference type="Pfam" id="PF00561">
    <property type="entry name" value="Abhydrolase_1"/>
    <property type="match status" value="1"/>
</dbReference>
<sequence>MITQHKNISIHYNHIGTGEAVVLLHGFLENLTMWDNLANTLKNKYHVITIDLLGHGKTDCLGYIHTMEDMADAVNTVLNELNIQNAHFIGHSMGGYVTLALLEKFPKKALSVCLLNSTSEADSKDKQANRDRAIKAVKQNHKAFISMAISNLFAISNRERLSSEIENVKQEALKTPLQGIVAALEGMKIRPNRTSFFKTSKCKKMIIIGLKDTVLNAEKIKTLFKPTDISLHEFPDGHMSHIENSKELSYVIMCFIEK</sequence>
<evidence type="ECO:0000313" key="4">
    <source>
        <dbReference type="Proteomes" id="UP001368318"/>
    </source>
</evidence>
<accession>A0AAU6NWG9</accession>
<dbReference type="InterPro" id="IPR050266">
    <property type="entry name" value="AB_hydrolase_sf"/>
</dbReference>
<proteinExistence type="predicted"/>
<dbReference type="InterPro" id="IPR029058">
    <property type="entry name" value="AB_hydrolase_fold"/>
</dbReference>
<evidence type="ECO:0000313" key="2">
    <source>
        <dbReference type="EMBL" id="WXA01510.1"/>
    </source>
</evidence>
<keyword evidence="4" id="KW-1185">Reference proteome</keyword>
<keyword evidence="2" id="KW-0378">Hydrolase</keyword>
<dbReference type="EMBL" id="CP136925">
    <property type="protein sequence ID" value="WXA13342.1"/>
    <property type="molecule type" value="Genomic_DNA"/>
</dbReference>
<organism evidence="2 4">
    <name type="scientific">Mangrovimonas cancribranchiae</name>
    <dbReference type="NCBI Taxonomy" id="3080055"/>
    <lineage>
        <taxon>Bacteria</taxon>
        <taxon>Pseudomonadati</taxon>
        <taxon>Bacteroidota</taxon>
        <taxon>Flavobacteriia</taxon>
        <taxon>Flavobacteriales</taxon>
        <taxon>Flavobacteriaceae</taxon>
        <taxon>Mangrovimonas</taxon>
    </lineage>
</organism>
<dbReference type="PRINTS" id="PR00111">
    <property type="entry name" value="ABHYDROLASE"/>
</dbReference>
<feature type="domain" description="AB hydrolase-1" evidence="1">
    <location>
        <begin position="20"/>
        <end position="244"/>
    </location>
</feature>
<dbReference type="InterPro" id="IPR000073">
    <property type="entry name" value="AB_hydrolase_1"/>
</dbReference>
<evidence type="ECO:0000259" key="1">
    <source>
        <dbReference type="Pfam" id="PF00561"/>
    </source>
</evidence>
<gene>
    <name evidence="3" type="ORF">R3L15_00360</name>
    <name evidence="2" type="ORF">R3L16_07035</name>
</gene>
<dbReference type="PANTHER" id="PTHR43798">
    <property type="entry name" value="MONOACYLGLYCEROL LIPASE"/>
    <property type="match status" value="1"/>
</dbReference>
<dbReference type="GO" id="GO:0016787">
    <property type="term" value="F:hydrolase activity"/>
    <property type="evidence" value="ECO:0007669"/>
    <property type="project" value="UniProtKB-KW"/>
</dbReference>
<dbReference type="RefSeq" id="WP_338732541.1">
    <property type="nucleotide sequence ID" value="NZ_CP136924.1"/>
</dbReference>
<name>A0AAU6NWG9_9FLAO</name>
<reference evidence="2 4" key="1">
    <citation type="submission" date="2023-10" db="EMBL/GenBank/DDBJ databases">
        <title>Culture-based analysis of two novel bacteria associated with mangrove crab gills.</title>
        <authorList>
            <person name="Yang X."/>
            <person name="Garuglieri E."/>
            <person name="Van Goethem M.W."/>
            <person name="Fusi M."/>
            <person name="Marasco R."/>
            <person name="Daffonchio D.G."/>
        </authorList>
    </citation>
    <scope>NUCLEOTIDE SEQUENCE [LARGE SCALE GENOMIC DNA]</scope>
    <source>
        <strain evidence="3">UG2-1</strain>
        <strain evidence="2">UG2-2</strain>
        <strain evidence="4">UG2_2</strain>
    </source>
</reference>
<dbReference type="Proteomes" id="UP001368318">
    <property type="component" value="Chromosome"/>
</dbReference>
<dbReference type="AlphaFoldDB" id="A0AAU6NWG9"/>
<dbReference type="EMBL" id="CP136924">
    <property type="protein sequence ID" value="WXA01510.1"/>
    <property type="molecule type" value="Genomic_DNA"/>
</dbReference>